<protein>
    <recommendedName>
        <fullName evidence="7">30S ribosomal protein S17</fullName>
    </recommendedName>
</protein>
<dbReference type="SUPFAM" id="SSF50249">
    <property type="entry name" value="Nucleic acid-binding proteins"/>
    <property type="match status" value="1"/>
</dbReference>
<evidence type="ECO:0008006" key="7">
    <source>
        <dbReference type="Google" id="ProtNLM"/>
    </source>
</evidence>
<dbReference type="InterPro" id="IPR019984">
    <property type="entry name" value="Ribosomal_uS17_bact/chlr"/>
</dbReference>
<organism evidence="6">
    <name type="scientific">marine metagenome</name>
    <dbReference type="NCBI Taxonomy" id="408172"/>
    <lineage>
        <taxon>unclassified sequences</taxon>
        <taxon>metagenomes</taxon>
        <taxon>ecological metagenomes</taxon>
    </lineage>
</organism>
<dbReference type="HAMAP" id="MF_01345_B">
    <property type="entry name" value="Ribosomal_uS17_B"/>
    <property type="match status" value="1"/>
</dbReference>
<dbReference type="GO" id="GO:0003735">
    <property type="term" value="F:structural constituent of ribosome"/>
    <property type="evidence" value="ECO:0007669"/>
    <property type="project" value="InterPro"/>
</dbReference>
<name>A0A382JBE4_9ZZZZ</name>
<dbReference type="PRINTS" id="PR00973">
    <property type="entry name" value="RIBOSOMALS17"/>
</dbReference>
<gene>
    <name evidence="6" type="ORF">METZ01_LOCUS262304</name>
</gene>
<keyword evidence="4" id="KW-0689">Ribosomal protein</keyword>
<keyword evidence="3" id="KW-0694">RNA-binding</keyword>
<keyword evidence="5" id="KW-0687">Ribonucleoprotein</keyword>
<dbReference type="Gene3D" id="2.40.50.140">
    <property type="entry name" value="Nucleic acid-binding proteins"/>
    <property type="match status" value="1"/>
</dbReference>
<dbReference type="InterPro" id="IPR000266">
    <property type="entry name" value="Ribosomal_uS17"/>
</dbReference>
<sequence length="90" mass="10623">MTEYRKRQSLTGEVTSTKMEKTVVVKVTRKVKHPMYNKFIKRYKKYLVHTTSVIPNQGDLVKIISTKPISKRKRWQVSEIIRESLDKGEV</sequence>
<dbReference type="NCBIfam" id="NF004123">
    <property type="entry name" value="PRK05610.1"/>
    <property type="match status" value="1"/>
</dbReference>
<dbReference type="GO" id="GO:0019843">
    <property type="term" value="F:rRNA binding"/>
    <property type="evidence" value="ECO:0007669"/>
    <property type="project" value="UniProtKB-KW"/>
</dbReference>
<keyword evidence="2" id="KW-0699">rRNA-binding</keyword>
<comment type="similarity">
    <text evidence="1">Belongs to the universal ribosomal protein uS17 family.</text>
</comment>
<dbReference type="Pfam" id="PF00366">
    <property type="entry name" value="Ribosomal_S17"/>
    <property type="match status" value="1"/>
</dbReference>
<evidence type="ECO:0000256" key="2">
    <source>
        <dbReference type="ARBA" id="ARBA00022730"/>
    </source>
</evidence>
<dbReference type="AlphaFoldDB" id="A0A382JBE4"/>
<dbReference type="GO" id="GO:0022627">
    <property type="term" value="C:cytosolic small ribosomal subunit"/>
    <property type="evidence" value="ECO:0007669"/>
    <property type="project" value="TreeGrafter"/>
</dbReference>
<dbReference type="NCBIfam" id="TIGR03635">
    <property type="entry name" value="uS17_bact"/>
    <property type="match status" value="1"/>
</dbReference>
<dbReference type="GO" id="GO:0006412">
    <property type="term" value="P:translation"/>
    <property type="evidence" value="ECO:0007669"/>
    <property type="project" value="InterPro"/>
</dbReference>
<reference evidence="6" key="1">
    <citation type="submission" date="2018-05" db="EMBL/GenBank/DDBJ databases">
        <authorList>
            <person name="Lanie J.A."/>
            <person name="Ng W.-L."/>
            <person name="Kazmierczak K.M."/>
            <person name="Andrzejewski T.M."/>
            <person name="Davidsen T.M."/>
            <person name="Wayne K.J."/>
            <person name="Tettelin H."/>
            <person name="Glass J.I."/>
            <person name="Rusch D."/>
            <person name="Podicherti R."/>
            <person name="Tsui H.-C.T."/>
            <person name="Winkler M.E."/>
        </authorList>
    </citation>
    <scope>NUCLEOTIDE SEQUENCE</scope>
</reference>
<proteinExistence type="inferred from homology"/>
<dbReference type="InterPro" id="IPR012340">
    <property type="entry name" value="NA-bd_OB-fold"/>
</dbReference>
<evidence type="ECO:0000313" key="6">
    <source>
        <dbReference type="EMBL" id="SVC09450.1"/>
    </source>
</evidence>
<evidence type="ECO:0000256" key="1">
    <source>
        <dbReference type="ARBA" id="ARBA00010254"/>
    </source>
</evidence>
<evidence type="ECO:0000256" key="3">
    <source>
        <dbReference type="ARBA" id="ARBA00022884"/>
    </source>
</evidence>
<accession>A0A382JBE4</accession>
<evidence type="ECO:0000256" key="5">
    <source>
        <dbReference type="ARBA" id="ARBA00023274"/>
    </source>
</evidence>
<dbReference type="PANTHER" id="PTHR10744:SF1">
    <property type="entry name" value="SMALL RIBOSOMAL SUBUNIT PROTEIN US17M"/>
    <property type="match status" value="1"/>
</dbReference>
<dbReference type="EMBL" id="UINC01073228">
    <property type="protein sequence ID" value="SVC09450.1"/>
    <property type="molecule type" value="Genomic_DNA"/>
</dbReference>
<dbReference type="PANTHER" id="PTHR10744">
    <property type="entry name" value="40S RIBOSOMAL PROTEIN S11 FAMILY MEMBER"/>
    <property type="match status" value="1"/>
</dbReference>
<dbReference type="CDD" id="cd00364">
    <property type="entry name" value="Ribosomal_uS17"/>
    <property type="match status" value="1"/>
</dbReference>
<evidence type="ECO:0000256" key="4">
    <source>
        <dbReference type="ARBA" id="ARBA00022980"/>
    </source>
</evidence>